<evidence type="ECO:0000313" key="6">
    <source>
        <dbReference type="Proteomes" id="UP000321638"/>
    </source>
</evidence>
<evidence type="ECO:0000256" key="1">
    <source>
        <dbReference type="ARBA" id="ARBA00004418"/>
    </source>
</evidence>
<reference evidence="5 6" key="1">
    <citation type="submission" date="2019-06" db="EMBL/GenBank/DDBJ databases">
        <title>New taxonomy in bacterial strain CC-CFT640, isolated from vineyard.</title>
        <authorList>
            <person name="Lin S.-Y."/>
            <person name="Tsai C.-F."/>
            <person name="Young C.-C."/>
        </authorList>
    </citation>
    <scope>NUCLEOTIDE SEQUENCE [LARGE SCALE GENOMIC DNA]</scope>
    <source>
        <strain evidence="5 6">CC-CFT640</strain>
    </source>
</reference>
<dbReference type="PANTHER" id="PTHR30290">
    <property type="entry name" value="PERIPLASMIC BINDING COMPONENT OF ABC TRANSPORTER"/>
    <property type="match status" value="1"/>
</dbReference>
<dbReference type="GO" id="GO:1904680">
    <property type="term" value="F:peptide transmembrane transporter activity"/>
    <property type="evidence" value="ECO:0007669"/>
    <property type="project" value="TreeGrafter"/>
</dbReference>
<dbReference type="Gene3D" id="3.10.105.10">
    <property type="entry name" value="Dipeptide-binding Protein, Domain 3"/>
    <property type="match status" value="1"/>
</dbReference>
<dbReference type="PROSITE" id="PS51318">
    <property type="entry name" value="TAT"/>
    <property type="match status" value="1"/>
</dbReference>
<dbReference type="InterPro" id="IPR039424">
    <property type="entry name" value="SBP_5"/>
</dbReference>
<comment type="caution">
    <text evidence="5">The sequence shown here is derived from an EMBL/GenBank/DDBJ whole genome shotgun (WGS) entry which is preliminary data.</text>
</comment>
<keyword evidence="3" id="KW-0732">Signal</keyword>
<dbReference type="AlphaFoldDB" id="A0A5C8P7K2"/>
<dbReference type="OrthoDB" id="9803988at2"/>
<dbReference type="GO" id="GO:0015833">
    <property type="term" value="P:peptide transport"/>
    <property type="evidence" value="ECO:0007669"/>
    <property type="project" value="TreeGrafter"/>
</dbReference>
<dbReference type="PANTHER" id="PTHR30290:SF38">
    <property type="entry name" value="D,D-DIPEPTIDE-BINDING PERIPLASMIC PROTEIN DDPA-RELATED"/>
    <property type="match status" value="1"/>
</dbReference>
<dbReference type="Proteomes" id="UP000321638">
    <property type="component" value="Unassembled WGS sequence"/>
</dbReference>
<comment type="subcellular location">
    <subcellularLocation>
        <location evidence="1">Periplasm</location>
    </subcellularLocation>
</comment>
<keyword evidence="6" id="KW-1185">Reference proteome</keyword>
<name>A0A5C8P7K2_9HYPH</name>
<evidence type="ECO:0000256" key="2">
    <source>
        <dbReference type="ARBA" id="ARBA00005695"/>
    </source>
</evidence>
<dbReference type="SUPFAM" id="SSF53850">
    <property type="entry name" value="Periplasmic binding protein-like II"/>
    <property type="match status" value="1"/>
</dbReference>
<accession>A0A5C8P7K2</accession>
<proteinExistence type="inferred from homology"/>
<sequence>MGSPGRSHRRLPQAPDRKTSIQEAALLPISRRQALALGGAALLAGSAGDARAASPQGQLTWAVHVSLAPTWFDPAETPGMITPFMLLYALHDAMVKPMPGQTAAPCLADAWKMAPDGLSYEFTVRKDVTFHNGEPVTAEDVKFSFERYRGTSASVMKERVAAVETPDARTVRFVLKKPWPDFLTFYSSATGAGWIVPKKYIQQVGEEGFKKAPIGAGPYKFVSFTPGVELVFEAFEGYWRKLPSVKRLVLKVIPEESTRLAALKRGEVDIAYSIRGELAEELQRTPGFTLKPVVIQGTFWLYFPEQWDPKSPWHDLRVREAAALAMDYKSINEALTLGYSRVANSIIPDSFEFFWKPPPAVYDPRQAKALLAAAGFRNGFDAGDYYCDASYANLAEAVLNNLQEVGIRVKLRPLERAAFFSAYAEKKLKNIIQAASGAFGNAATRLDAFVMKGGTYAYGHYDDLEALFAEQAVELDQKKRTELLHKIQRLVHERVIYAPIWQLAFINGQGKRVRESALGLIEGHAYSAPYEDVTINTG</sequence>
<feature type="domain" description="Solute-binding protein family 5" evidence="4">
    <location>
        <begin position="104"/>
        <end position="453"/>
    </location>
</feature>
<protein>
    <submittedName>
        <fullName evidence="5">ABC transporter substrate-binding protein</fullName>
    </submittedName>
</protein>
<gene>
    <name evidence="5" type="ORF">FHP25_37835</name>
</gene>
<comment type="similarity">
    <text evidence="2">Belongs to the bacterial solute-binding protein 5 family.</text>
</comment>
<evidence type="ECO:0000256" key="3">
    <source>
        <dbReference type="ARBA" id="ARBA00022729"/>
    </source>
</evidence>
<dbReference type="Pfam" id="PF00496">
    <property type="entry name" value="SBP_bac_5"/>
    <property type="match status" value="1"/>
</dbReference>
<dbReference type="EMBL" id="VDUZ01000074">
    <property type="protein sequence ID" value="TXL69698.1"/>
    <property type="molecule type" value="Genomic_DNA"/>
</dbReference>
<evidence type="ECO:0000313" key="5">
    <source>
        <dbReference type="EMBL" id="TXL69698.1"/>
    </source>
</evidence>
<dbReference type="RefSeq" id="WP_147852203.1">
    <property type="nucleotide sequence ID" value="NZ_VDUZ01000074.1"/>
</dbReference>
<evidence type="ECO:0000259" key="4">
    <source>
        <dbReference type="Pfam" id="PF00496"/>
    </source>
</evidence>
<dbReference type="InterPro" id="IPR000914">
    <property type="entry name" value="SBP_5_dom"/>
</dbReference>
<dbReference type="InterPro" id="IPR006311">
    <property type="entry name" value="TAT_signal"/>
</dbReference>
<dbReference type="Gene3D" id="3.40.190.10">
    <property type="entry name" value="Periplasmic binding protein-like II"/>
    <property type="match status" value="1"/>
</dbReference>
<dbReference type="CDD" id="cd00995">
    <property type="entry name" value="PBP2_NikA_DppA_OppA_like"/>
    <property type="match status" value="1"/>
</dbReference>
<organism evidence="5 6">
    <name type="scientific">Vineibacter terrae</name>
    <dbReference type="NCBI Taxonomy" id="2586908"/>
    <lineage>
        <taxon>Bacteria</taxon>
        <taxon>Pseudomonadati</taxon>
        <taxon>Pseudomonadota</taxon>
        <taxon>Alphaproteobacteria</taxon>
        <taxon>Hyphomicrobiales</taxon>
        <taxon>Vineibacter</taxon>
    </lineage>
</organism>